<dbReference type="FunFam" id="3.40.50.300:FF:000016">
    <property type="entry name" value="Oligopeptide ABC transporter ATP-binding component"/>
    <property type="match status" value="1"/>
</dbReference>
<dbReference type="OrthoDB" id="8481147at2"/>
<dbReference type="Proteomes" id="UP000189777">
    <property type="component" value="Unassembled WGS sequence"/>
</dbReference>
<dbReference type="GO" id="GO:0015833">
    <property type="term" value="P:peptide transport"/>
    <property type="evidence" value="ECO:0007669"/>
    <property type="project" value="InterPro"/>
</dbReference>
<dbReference type="SMART" id="SM00382">
    <property type="entry name" value="AAA"/>
    <property type="match status" value="1"/>
</dbReference>
<evidence type="ECO:0000313" key="8">
    <source>
        <dbReference type="Proteomes" id="UP000189777"/>
    </source>
</evidence>
<dbReference type="InterPro" id="IPR050319">
    <property type="entry name" value="ABC_transp_ATP-bind"/>
</dbReference>
<accession>A0A1T5KFF1</accession>
<dbReference type="GO" id="GO:0005524">
    <property type="term" value="F:ATP binding"/>
    <property type="evidence" value="ECO:0007669"/>
    <property type="project" value="UniProtKB-KW"/>
</dbReference>
<dbReference type="InterPro" id="IPR017871">
    <property type="entry name" value="ABC_transporter-like_CS"/>
</dbReference>
<feature type="compositionally biased region" description="Low complexity" evidence="5">
    <location>
        <begin position="12"/>
        <end position="28"/>
    </location>
</feature>
<dbReference type="GO" id="GO:0055085">
    <property type="term" value="P:transmembrane transport"/>
    <property type="evidence" value="ECO:0007669"/>
    <property type="project" value="UniProtKB-ARBA"/>
</dbReference>
<feature type="region of interest" description="Disordered" evidence="5">
    <location>
        <begin position="300"/>
        <end position="325"/>
    </location>
</feature>
<dbReference type="AlphaFoldDB" id="A0A1T5KFF1"/>
<dbReference type="CDD" id="cd03257">
    <property type="entry name" value="ABC_NikE_OppD_transporters"/>
    <property type="match status" value="1"/>
</dbReference>
<dbReference type="STRING" id="526729.SAMN04324258_2151"/>
<gene>
    <name evidence="7" type="ORF">SAMN04324258_2151</name>
</gene>
<proteinExistence type="inferred from homology"/>
<evidence type="ECO:0000256" key="2">
    <source>
        <dbReference type="ARBA" id="ARBA00022448"/>
    </source>
</evidence>
<name>A0A1T5KFF1_9MICO</name>
<keyword evidence="4 7" id="KW-0067">ATP-binding</keyword>
<dbReference type="InterPro" id="IPR013563">
    <property type="entry name" value="Oligopep_ABC_C"/>
</dbReference>
<protein>
    <submittedName>
        <fullName evidence="7">Peptide/nickel transport system ATP-binding protein</fullName>
    </submittedName>
</protein>
<dbReference type="InterPro" id="IPR003439">
    <property type="entry name" value="ABC_transporter-like_ATP-bd"/>
</dbReference>
<dbReference type="PROSITE" id="PS00211">
    <property type="entry name" value="ABC_TRANSPORTER_1"/>
    <property type="match status" value="1"/>
</dbReference>
<evidence type="ECO:0000259" key="6">
    <source>
        <dbReference type="PROSITE" id="PS50893"/>
    </source>
</evidence>
<dbReference type="Pfam" id="PF00005">
    <property type="entry name" value="ABC_tran"/>
    <property type="match status" value="1"/>
</dbReference>
<sequence>MSTTSTGHSTEAEAVAPAAASAPAASTSRGADPLLRATDLVKEFAVPGTGGLLGRADTFRAVDGVSLEVRARETLALVGESGSGKSTTARIVARLMDATSGEIVFDGEPVTHAKGERLRRFRSDVQVVFQDPYSSLNPRHTVERIVTAPLLYQGRQVPGGTRAFTQQLMERVGLDPDHHRRYPSQFSGGQAQRIGIARALAVSPRLVVCDEAVSALDVSVQAQIINLLRRLQREEGFSYLFIAHDLAVVRQIADRVAVMSKGRIVEQGERDAVFDDPQHEYTRTLLSAVPRIRPEWERARREAAAARAASGHAEETAKQTEEETT</sequence>
<dbReference type="EMBL" id="FUZQ01000003">
    <property type="protein sequence ID" value="SKC62414.1"/>
    <property type="molecule type" value="Genomic_DNA"/>
</dbReference>
<evidence type="ECO:0000256" key="3">
    <source>
        <dbReference type="ARBA" id="ARBA00022741"/>
    </source>
</evidence>
<dbReference type="SUPFAM" id="SSF52540">
    <property type="entry name" value="P-loop containing nucleoside triphosphate hydrolases"/>
    <property type="match status" value="1"/>
</dbReference>
<feature type="region of interest" description="Disordered" evidence="5">
    <location>
        <begin position="1"/>
        <end position="30"/>
    </location>
</feature>
<dbReference type="Pfam" id="PF08352">
    <property type="entry name" value="oligo_HPY"/>
    <property type="match status" value="1"/>
</dbReference>
<dbReference type="Gene3D" id="3.40.50.300">
    <property type="entry name" value="P-loop containing nucleotide triphosphate hydrolases"/>
    <property type="match status" value="1"/>
</dbReference>
<dbReference type="InterPro" id="IPR027417">
    <property type="entry name" value="P-loop_NTPase"/>
</dbReference>
<evidence type="ECO:0000256" key="4">
    <source>
        <dbReference type="ARBA" id="ARBA00022840"/>
    </source>
</evidence>
<comment type="similarity">
    <text evidence="1">Belongs to the ABC transporter superfamily.</text>
</comment>
<keyword evidence="8" id="KW-1185">Reference proteome</keyword>
<evidence type="ECO:0000313" key="7">
    <source>
        <dbReference type="EMBL" id="SKC62414.1"/>
    </source>
</evidence>
<evidence type="ECO:0000256" key="1">
    <source>
        <dbReference type="ARBA" id="ARBA00005417"/>
    </source>
</evidence>
<feature type="compositionally biased region" description="Basic and acidic residues" evidence="5">
    <location>
        <begin position="312"/>
        <end position="325"/>
    </location>
</feature>
<dbReference type="InterPro" id="IPR003593">
    <property type="entry name" value="AAA+_ATPase"/>
</dbReference>
<keyword evidence="3" id="KW-0547">Nucleotide-binding</keyword>
<dbReference type="GO" id="GO:0016887">
    <property type="term" value="F:ATP hydrolysis activity"/>
    <property type="evidence" value="ECO:0007669"/>
    <property type="project" value="InterPro"/>
</dbReference>
<evidence type="ECO:0000256" key="5">
    <source>
        <dbReference type="SAM" id="MobiDB-lite"/>
    </source>
</evidence>
<dbReference type="RefSeq" id="WP_079574246.1">
    <property type="nucleotide sequence ID" value="NZ_FUZQ01000003.1"/>
</dbReference>
<feature type="domain" description="ABC transporter" evidence="6">
    <location>
        <begin position="35"/>
        <end position="286"/>
    </location>
</feature>
<dbReference type="PROSITE" id="PS50893">
    <property type="entry name" value="ABC_TRANSPORTER_2"/>
    <property type="match status" value="1"/>
</dbReference>
<dbReference type="PANTHER" id="PTHR43776">
    <property type="entry name" value="TRANSPORT ATP-BINDING PROTEIN"/>
    <property type="match status" value="1"/>
</dbReference>
<dbReference type="PANTHER" id="PTHR43776:SF7">
    <property type="entry name" value="D,D-DIPEPTIDE TRANSPORT ATP-BINDING PROTEIN DDPF-RELATED"/>
    <property type="match status" value="1"/>
</dbReference>
<keyword evidence="2" id="KW-0813">Transport</keyword>
<reference evidence="7 8" key="1">
    <citation type="submission" date="2017-02" db="EMBL/GenBank/DDBJ databases">
        <authorList>
            <person name="Peterson S.W."/>
        </authorList>
    </citation>
    <scope>NUCLEOTIDE SEQUENCE [LARGE SCALE GENOMIC DNA]</scope>
    <source>
        <strain evidence="7 8">DSM 21481</strain>
    </source>
</reference>
<organism evidence="7 8">
    <name type="scientific">Krasilnikoviella flava</name>
    <dbReference type="NCBI Taxonomy" id="526729"/>
    <lineage>
        <taxon>Bacteria</taxon>
        <taxon>Bacillati</taxon>
        <taxon>Actinomycetota</taxon>
        <taxon>Actinomycetes</taxon>
        <taxon>Micrococcales</taxon>
        <taxon>Promicromonosporaceae</taxon>
        <taxon>Krasilnikoviella</taxon>
    </lineage>
</organism>